<dbReference type="Proteomes" id="UP001198893">
    <property type="component" value="Unassembled WGS sequence"/>
</dbReference>
<dbReference type="AlphaFoldDB" id="A0AAW4W8K7"/>
<proteinExistence type="predicted"/>
<organism evidence="2 3">
    <name type="scientific">Roseburia amylophila</name>
    <dbReference type="NCBI Taxonomy" id="2981794"/>
    <lineage>
        <taxon>Bacteria</taxon>
        <taxon>Bacillati</taxon>
        <taxon>Bacillota</taxon>
        <taxon>Clostridia</taxon>
        <taxon>Lachnospirales</taxon>
        <taxon>Lachnospiraceae</taxon>
        <taxon>Roseburia</taxon>
    </lineage>
</organism>
<accession>A0AAW4W8K7</accession>
<sequence>MVTDIATEDVKAFSYQYNNETLSFVKEDDTWYYEADKSIALDQDAVETLVTTAAQLTADQEIKDYEDLSEYGLETPSNTITLTTGDGTTTLLIGNKNDMLSQYYVKTDQSDSIYLAGSAVYTTYQKGIADLTAAESTTEIAE</sequence>
<comment type="caution">
    <text evidence="2">The sequence shown here is derived from an EMBL/GenBank/DDBJ whole genome shotgun (WGS) entry which is preliminary data.</text>
</comment>
<evidence type="ECO:0000313" key="2">
    <source>
        <dbReference type="EMBL" id="MCC2240959.1"/>
    </source>
</evidence>
<protein>
    <submittedName>
        <fullName evidence="2">DUF4340 domain-containing protein</fullName>
    </submittedName>
</protein>
<name>A0AAW4W8K7_9FIRM</name>
<dbReference type="Pfam" id="PF14238">
    <property type="entry name" value="DUF4340"/>
    <property type="match status" value="1"/>
</dbReference>
<gene>
    <name evidence="2" type="ORF">LKD47_01405</name>
</gene>
<evidence type="ECO:0000259" key="1">
    <source>
        <dbReference type="Pfam" id="PF14238"/>
    </source>
</evidence>
<evidence type="ECO:0000313" key="3">
    <source>
        <dbReference type="Proteomes" id="UP001198893"/>
    </source>
</evidence>
<dbReference type="InterPro" id="IPR025641">
    <property type="entry name" value="DUF4340"/>
</dbReference>
<reference evidence="2" key="1">
    <citation type="submission" date="2021-10" db="EMBL/GenBank/DDBJ databases">
        <title>Anaerobic single-cell dispensing facilitates the cultivation of human gut bacteria.</title>
        <authorList>
            <person name="Afrizal A."/>
        </authorList>
    </citation>
    <scope>NUCLEOTIDE SEQUENCE</scope>
    <source>
        <strain evidence="2">CLA-AA-H204</strain>
    </source>
</reference>
<dbReference type="EMBL" id="JAJEQW010000001">
    <property type="protein sequence ID" value="MCC2240959.1"/>
    <property type="molecule type" value="Genomic_DNA"/>
</dbReference>
<dbReference type="RefSeq" id="WP_227709472.1">
    <property type="nucleotide sequence ID" value="NZ_JAJEQW010000001.1"/>
</dbReference>
<feature type="domain" description="DUF4340" evidence="1">
    <location>
        <begin position="31"/>
        <end position="126"/>
    </location>
</feature>